<dbReference type="Proteomes" id="UP000648663">
    <property type="component" value="Unassembled WGS sequence"/>
</dbReference>
<dbReference type="PROSITE" id="PS51194">
    <property type="entry name" value="HELICASE_CTER"/>
    <property type="match status" value="1"/>
</dbReference>
<dbReference type="Gene3D" id="1.10.10.10">
    <property type="entry name" value="Winged helix-like DNA-binding domain superfamily/Winged helix DNA-binding domain"/>
    <property type="match status" value="1"/>
</dbReference>
<name>A0ABQ2FSU2_9ACTN</name>
<dbReference type="InterPro" id="IPR014001">
    <property type="entry name" value="Helicase_ATP-bd"/>
</dbReference>
<dbReference type="InterPro" id="IPR002464">
    <property type="entry name" value="DNA/RNA_helicase_DEAH_CS"/>
</dbReference>
<evidence type="ECO:0000256" key="5">
    <source>
        <dbReference type="ARBA" id="ARBA00023125"/>
    </source>
</evidence>
<dbReference type="GO" id="GO:0004386">
    <property type="term" value="F:helicase activity"/>
    <property type="evidence" value="ECO:0007669"/>
    <property type="project" value="UniProtKB-KW"/>
</dbReference>
<evidence type="ECO:0000256" key="8">
    <source>
        <dbReference type="SAM" id="MobiDB-lite"/>
    </source>
</evidence>
<evidence type="ECO:0000313" key="11">
    <source>
        <dbReference type="EMBL" id="GGL50769.1"/>
    </source>
</evidence>
<feature type="domain" description="Helicase ATP-binding" evidence="9">
    <location>
        <begin position="58"/>
        <end position="230"/>
    </location>
</feature>
<evidence type="ECO:0000256" key="1">
    <source>
        <dbReference type="ARBA" id="ARBA00022741"/>
    </source>
</evidence>
<evidence type="ECO:0000256" key="7">
    <source>
        <dbReference type="ARBA" id="ARBA00044550"/>
    </source>
</evidence>
<organism evidence="11 12">
    <name type="scientific">Modestobacter marinus</name>
    <dbReference type="NCBI Taxonomy" id="477641"/>
    <lineage>
        <taxon>Bacteria</taxon>
        <taxon>Bacillati</taxon>
        <taxon>Actinomycetota</taxon>
        <taxon>Actinomycetes</taxon>
        <taxon>Geodermatophilales</taxon>
        <taxon>Geodermatophilaceae</taxon>
        <taxon>Modestobacter</taxon>
    </lineage>
</organism>
<dbReference type="PANTHER" id="PTHR13710:SF84">
    <property type="entry name" value="ATP-DEPENDENT DNA HELICASE RECS-RELATED"/>
    <property type="match status" value="1"/>
</dbReference>
<dbReference type="Pfam" id="PF00270">
    <property type="entry name" value="DEAD"/>
    <property type="match status" value="1"/>
</dbReference>
<dbReference type="InterPro" id="IPR011545">
    <property type="entry name" value="DEAD/DEAH_box_helicase_dom"/>
</dbReference>
<keyword evidence="5" id="KW-0238">DNA-binding</keyword>
<evidence type="ECO:0000256" key="2">
    <source>
        <dbReference type="ARBA" id="ARBA00022801"/>
    </source>
</evidence>
<dbReference type="InterPro" id="IPR032284">
    <property type="entry name" value="RecQ_Zn-bd"/>
</dbReference>
<keyword evidence="1" id="KW-0547">Nucleotide-binding</keyword>
<dbReference type="EMBL" id="BMMI01000001">
    <property type="protein sequence ID" value="GGL50769.1"/>
    <property type="molecule type" value="Genomic_DNA"/>
</dbReference>
<comment type="caution">
    <text evidence="11">The sequence shown here is derived from an EMBL/GenBank/DDBJ whole genome shotgun (WGS) entry which is preliminary data.</text>
</comment>
<evidence type="ECO:0000259" key="9">
    <source>
        <dbReference type="PROSITE" id="PS51192"/>
    </source>
</evidence>
<dbReference type="NCBIfam" id="TIGR00614">
    <property type="entry name" value="recQ_fam"/>
    <property type="match status" value="1"/>
</dbReference>
<dbReference type="SMART" id="SM00490">
    <property type="entry name" value="HELICc"/>
    <property type="match status" value="1"/>
</dbReference>
<keyword evidence="3 11" id="KW-0347">Helicase</keyword>
<gene>
    <name evidence="11" type="primary">recQ</name>
    <name evidence="11" type="ORF">GCM10011589_03840</name>
</gene>
<keyword evidence="2" id="KW-0378">Hydrolase</keyword>
<dbReference type="PROSITE" id="PS51192">
    <property type="entry name" value="HELICASE_ATP_BIND_1"/>
    <property type="match status" value="1"/>
</dbReference>
<dbReference type="CDD" id="cd17920">
    <property type="entry name" value="DEXHc_RecQ"/>
    <property type="match status" value="1"/>
</dbReference>
<keyword evidence="4" id="KW-0067">ATP-binding</keyword>
<keyword evidence="12" id="KW-1185">Reference proteome</keyword>
<feature type="region of interest" description="Disordered" evidence="8">
    <location>
        <begin position="1"/>
        <end position="33"/>
    </location>
</feature>
<dbReference type="Pfam" id="PF16124">
    <property type="entry name" value="RecQ_Zn_bind"/>
    <property type="match status" value="1"/>
</dbReference>
<evidence type="ECO:0000256" key="6">
    <source>
        <dbReference type="ARBA" id="ARBA00044535"/>
    </source>
</evidence>
<evidence type="ECO:0000256" key="3">
    <source>
        <dbReference type="ARBA" id="ARBA00022806"/>
    </source>
</evidence>
<dbReference type="InterPro" id="IPR001650">
    <property type="entry name" value="Helicase_C-like"/>
</dbReference>
<evidence type="ECO:0000259" key="10">
    <source>
        <dbReference type="PROSITE" id="PS51194"/>
    </source>
</evidence>
<reference evidence="12" key="1">
    <citation type="journal article" date="2019" name="Int. J. Syst. Evol. Microbiol.">
        <title>The Global Catalogue of Microorganisms (GCM) 10K type strain sequencing project: providing services to taxonomists for standard genome sequencing and annotation.</title>
        <authorList>
            <consortium name="The Broad Institute Genomics Platform"/>
            <consortium name="The Broad Institute Genome Sequencing Center for Infectious Disease"/>
            <person name="Wu L."/>
            <person name="Ma J."/>
        </authorList>
    </citation>
    <scope>NUCLEOTIDE SEQUENCE [LARGE SCALE GENOMIC DNA]</scope>
    <source>
        <strain evidence="12">CGMCC 4.5581</strain>
    </source>
</reference>
<dbReference type="InterPro" id="IPR004589">
    <property type="entry name" value="DNA_helicase_ATP-dep_RecQ"/>
</dbReference>
<dbReference type="Pfam" id="PF00271">
    <property type="entry name" value="Helicase_C"/>
    <property type="match status" value="1"/>
</dbReference>
<evidence type="ECO:0000256" key="4">
    <source>
        <dbReference type="ARBA" id="ARBA00022840"/>
    </source>
</evidence>
<proteinExistence type="predicted"/>
<protein>
    <recommendedName>
        <fullName evidence="6">ATP-dependent DNA helicase RecQ</fullName>
    </recommendedName>
    <alternativeName>
        <fullName evidence="7">DNA 3'-5' helicase RecQ</fullName>
    </alternativeName>
</protein>
<dbReference type="Gene3D" id="3.40.50.300">
    <property type="entry name" value="P-loop containing nucleotide triphosphate hydrolases"/>
    <property type="match status" value="2"/>
</dbReference>
<dbReference type="PANTHER" id="PTHR13710">
    <property type="entry name" value="DNA HELICASE RECQ FAMILY MEMBER"/>
    <property type="match status" value="1"/>
</dbReference>
<dbReference type="PROSITE" id="PS00690">
    <property type="entry name" value="DEAH_ATP_HELICASE"/>
    <property type="match status" value="1"/>
</dbReference>
<accession>A0ABQ2FSU2</accession>
<evidence type="ECO:0000313" key="12">
    <source>
        <dbReference type="Proteomes" id="UP000648663"/>
    </source>
</evidence>
<dbReference type="SUPFAM" id="SSF52540">
    <property type="entry name" value="P-loop containing nucleoside triphosphate hydrolases"/>
    <property type="match status" value="1"/>
</dbReference>
<sequence>MSISRPGDAEPVTSTAQRPADPKTVAGGSASVRTRRIRETAREVLGFDGFRPGQEDAMKAVAAGRDTLAVLPSGAGKSAVYTVAGLLLDGPVVIVSPLIALQRDQVQRLEELGEERVGRAAVLNSGLSALEHQAVLDGVRDGTVRYCFLAPEQLAKQEVVQALRTSAPALFVVDEAHCVSAWGHDFRPDYLRLGGVVQQLGHPTVLALTATAAPPVRAEIVERLEMTDPEVVVAGFDRPEIRLEVEQRADGHAKHTAVLDRVTALTEQGSGILYSATRRSTEELADALTERGLRARAYHAGLKKSDREEVQRQFMADELDVVVATTAFGMGIDKPETRFVVHAEPADSVDSYYQEIGRAGRDGEPAVAVLVYRQEDLGLRKFFAAGAPAEEELQQVAGLVQAGAAAGLDGVDVHGLREETGRPATPLVRDLNLLEQAGAVVLDDEGTASPAPDAPPPGEAAAAARELAEHHVRVDESRIEMMRGYAETTGCRRQFLLGYFGEQLDSPCGNCDNCSAGLSQEQHTADADHPFPVDLAVEHTEWGPGVVMRHEDDRIVVLFEEVGYKTLALKTVLDNDLLRRRAG</sequence>
<dbReference type="InterPro" id="IPR036388">
    <property type="entry name" value="WH-like_DNA-bd_sf"/>
</dbReference>
<dbReference type="InterPro" id="IPR027417">
    <property type="entry name" value="P-loop_NTPase"/>
</dbReference>
<dbReference type="SMART" id="SM00487">
    <property type="entry name" value="DEXDc"/>
    <property type="match status" value="1"/>
</dbReference>
<feature type="domain" description="Helicase C-terminal" evidence="10">
    <location>
        <begin position="257"/>
        <end position="404"/>
    </location>
</feature>